<evidence type="ECO:0000313" key="5">
    <source>
        <dbReference type="Proteomes" id="UP000295292"/>
    </source>
</evidence>
<dbReference type="OrthoDB" id="9796381at2"/>
<dbReference type="GO" id="GO:0016747">
    <property type="term" value="F:acyltransferase activity, transferring groups other than amino-acyl groups"/>
    <property type="evidence" value="ECO:0007669"/>
    <property type="project" value="InterPro"/>
</dbReference>
<name>A0A4R6WJB0_9SPHI</name>
<reference evidence="4 5" key="1">
    <citation type="submission" date="2019-03" db="EMBL/GenBank/DDBJ databases">
        <title>Genomic Encyclopedia of Archaeal and Bacterial Type Strains, Phase II (KMG-II): from individual species to whole genera.</title>
        <authorList>
            <person name="Goeker M."/>
        </authorList>
    </citation>
    <scope>NUCLEOTIDE SEQUENCE [LARGE SCALE GENOMIC DNA]</scope>
    <source>
        <strain evidence="4 5">DSM 28353</strain>
    </source>
</reference>
<dbReference type="SUPFAM" id="SSF55729">
    <property type="entry name" value="Acyl-CoA N-acyltransferases (Nat)"/>
    <property type="match status" value="1"/>
</dbReference>
<keyword evidence="1 4" id="KW-0808">Transferase</keyword>
<dbReference type="InterPro" id="IPR016181">
    <property type="entry name" value="Acyl_CoA_acyltransferase"/>
</dbReference>
<gene>
    <name evidence="4" type="ORF">CLV99_1711</name>
</gene>
<dbReference type="RefSeq" id="WP_133583991.1">
    <property type="nucleotide sequence ID" value="NZ_SNYV01000011.1"/>
</dbReference>
<evidence type="ECO:0000313" key="4">
    <source>
        <dbReference type="EMBL" id="TDQ80254.1"/>
    </source>
</evidence>
<dbReference type="PROSITE" id="PS51186">
    <property type="entry name" value="GNAT"/>
    <property type="match status" value="1"/>
</dbReference>
<evidence type="ECO:0000256" key="2">
    <source>
        <dbReference type="ARBA" id="ARBA00023315"/>
    </source>
</evidence>
<evidence type="ECO:0000259" key="3">
    <source>
        <dbReference type="PROSITE" id="PS51186"/>
    </source>
</evidence>
<protein>
    <submittedName>
        <fullName evidence="4">L-amino acid N-acyltransferase YncA</fullName>
    </submittedName>
</protein>
<dbReference type="PANTHER" id="PTHR43420">
    <property type="entry name" value="ACETYLTRANSFERASE"/>
    <property type="match status" value="1"/>
</dbReference>
<dbReference type="CDD" id="cd04301">
    <property type="entry name" value="NAT_SF"/>
    <property type="match status" value="1"/>
</dbReference>
<dbReference type="InterPro" id="IPR000182">
    <property type="entry name" value="GNAT_dom"/>
</dbReference>
<keyword evidence="5" id="KW-1185">Reference proteome</keyword>
<dbReference type="EMBL" id="SNYV01000011">
    <property type="protein sequence ID" value="TDQ80254.1"/>
    <property type="molecule type" value="Genomic_DNA"/>
</dbReference>
<keyword evidence="2 4" id="KW-0012">Acyltransferase</keyword>
<dbReference type="Gene3D" id="3.40.630.30">
    <property type="match status" value="1"/>
</dbReference>
<dbReference type="AlphaFoldDB" id="A0A4R6WJB0"/>
<organism evidence="4 5">
    <name type="scientific">Sphingobacterium yanglingense</name>
    <dbReference type="NCBI Taxonomy" id="1437280"/>
    <lineage>
        <taxon>Bacteria</taxon>
        <taxon>Pseudomonadati</taxon>
        <taxon>Bacteroidota</taxon>
        <taxon>Sphingobacteriia</taxon>
        <taxon>Sphingobacteriales</taxon>
        <taxon>Sphingobacteriaceae</taxon>
        <taxon>Sphingobacterium</taxon>
    </lineage>
</organism>
<dbReference type="Proteomes" id="UP000295292">
    <property type="component" value="Unassembled WGS sequence"/>
</dbReference>
<accession>A0A4R6WJB0</accession>
<proteinExistence type="predicted"/>
<dbReference type="Pfam" id="PF00583">
    <property type="entry name" value="Acetyltransf_1"/>
    <property type="match status" value="1"/>
</dbReference>
<sequence>MNIRKAELTDLPTLDALYLSLFKQMAVYEPNYMNAARQDEAFIKKVIAGEDNFIGFVYEEQGVVLGMAVAQLQSTDPYNCLKPLKSVYLMDIVVAEDMQGKGIGKSLLQQVKDWGRFNQVDYFELTVLTSNRSAMALYEREGLLPFSMSMRMVL</sequence>
<dbReference type="InterPro" id="IPR050680">
    <property type="entry name" value="YpeA/RimI_acetyltransf"/>
</dbReference>
<feature type="domain" description="N-acetyltransferase" evidence="3">
    <location>
        <begin position="1"/>
        <end position="154"/>
    </location>
</feature>
<comment type="caution">
    <text evidence="4">The sequence shown here is derived from an EMBL/GenBank/DDBJ whole genome shotgun (WGS) entry which is preliminary data.</text>
</comment>
<evidence type="ECO:0000256" key="1">
    <source>
        <dbReference type="ARBA" id="ARBA00022679"/>
    </source>
</evidence>